<organism evidence="3 4">
    <name type="scientific">Heyndrickxia oleronia</name>
    <dbReference type="NCBI Taxonomy" id="38875"/>
    <lineage>
        <taxon>Bacteria</taxon>
        <taxon>Bacillati</taxon>
        <taxon>Bacillota</taxon>
        <taxon>Bacilli</taxon>
        <taxon>Bacillales</taxon>
        <taxon>Bacillaceae</taxon>
        <taxon>Heyndrickxia</taxon>
    </lineage>
</organism>
<keyword evidence="4" id="KW-1185">Reference proteome</keyword>
<dbReference type="EMBL" id="MTLA01000074">
    <property type="protein sequence ID" value="OOP68910.1"/>
    <property type="molecule type" value="Genomic_DNA"/>
</dbReference>
<name>A0A8E2IAC6_9BACI</name>
<accession>A0A8E2IAC6</accession>
<dbReference type="AlphaFoldDB" id="A0A8E2IAC6"/>
<dbReference type="RefSeq" id="WP_078109898.1">
    <property type="nucleotide sequence ID" value="NZ_CP065424.1"/>
</dbReference>
<keyword evidence="2" id="KW-0812">Transmembrane</keyword>
<dbReference type="NCBIfam" id="TIGR02867">
    <property type="entry name" value="spore_II_P"/>
    <property type="match status" value="1"/>
</dbReference>
<evidence type="ECO:0000313" key="3">
    <source>
        <dbReference type="EMBL" id="OOP68910.1"/>
    </source>
</evidence>
<reference evidence="3 4" key="1">
    <citation type="submission" date="2017-01" db="EMBL/GenBank/DDBJ databases">
        <title>Draft genome sequence of Bacillus oleronius.</title>
        <authorList>
            <person name="Allam M."/>
        </authorList>
    </citation>
    <scope>NUCLEOTIDE SEQUENCE [LARGE SCALE GENOMIC DNA]</scope>
    <source>
        <strain evidence="3 4">DSM 9356</strain>
    </source>
</reference>
<dbReference type="Gene3D" id="3.40.630.40">
    <property type="entry name" value="Zn-dependent exopeptidases"/>
    <property type="match status" value="1"/>
</dbReference>
<keyword evidence="2" id="KW-1133">Transmembrane helix</keyword>
<evidence type="ECO:0000256" key="1">
    <source>
        <dbReference type="SAM" id="MobiDB-lite"/>
    </source>
</evidence>
<dbReference type="SUPFAM" id="SSF53187">
    <property type="entry name" value="Zn-dependent exopeptidases"/>
    <property type="match status" value="1"/>
</dbReference>
<feature type="transmembrane region" description="Helical" evidence="2">
    <location>
        <begin position="21"/>
        <end position="42"/>
    </location>
</feature>
<evidence type="ECO:0000313" key="4">
    <source>
        <dbReference type="Proteomes" id="UP000189761"/>
    </source>
</evidence>
<sequence length="402" mass="45257">MKSYKNRSYIVTLNISSVIKAGVIFFLALVLMFSISGLLTALKPGYRVNSNLIHQATKHLSSKVLFHFLATDTQMIKAGMQDTEEFPSLGNTIINMATNISFKDPRSFIGRELPGFAFFDSEILVAGEGTDFTNLPIESVPSDKIFHAKEDPNLKEVPNESQQKKENDTKHNPASSDLEKKTVYIYFTHTRESFLPYLDGITDPNAAQHSKINVTNVGMKLKEQLEDRGIGTIVDKTDVQTLLIQKGWKYPQSYQESREVIQTAMNKNRDLNYLIDIHRDSRRKKDTTITINGQSYAKIAFVIGGNNPNYEKNAKLAKQLDKLLQEKYKGLSRGVLKKEGSLTNGKFNQDLSSNAILIEVGGVDNTFEEMYRTTAALADVFSEYYWQAEQVDGNQSNPPSKQ</sequence>
<keyword evidence="2" id="KW-0472">Membrane</keyword>
<gene>
    <name evidence="3" type="ORF">BWZ43_07995</name>
</gene>
<comment type="caution">
    <text evidence="3">The sequence shown here is derived from an EMBL/GenBank/DDBJ whole genome shotgun (WGS) entry which is preliminary data.</text>
</comment>
<dbReference type="Proteomes" id="UP000189761">
    <property type="component" value="Unassembled WGS sequence"/>
</dbReference>
<evidence type="ECO:0000256" key="2">
    <source>
        <dbReference type="SAM" id="Phobius"/>
    </source>
</evidence>
<dbReference type="Pfam" id="PF07454">
    <property type="entry name" value="SpoIIP"/>
    <property type="match status" value="1"/>
</dbReference>
<feature type="region of interest" description="Disordered" evidence="1">
    <location>
        <begin position="149"/>
        <end position="175"/>
    </location>
</feature>
<proteinExistence type="predicted"/>
<dbReference type="InterPro" id="IPR010897">
    <property type="entry name" value="Spore_II_P"/>
</dbReference>
<protein>
    <submittedName>
        <fullName evidence="3">Stage II sporulation protein P</fullName>
    </submittedName>
</protein>